<feature type="domain" description="Primase C-terminal 2" evidence="2">
    <location>
        <begin position="9"/>
        <end position="82"/>
    </location>
</feature>
<protein>
    <submittedName>
        <fullName evidence="5">Putative DNA primase/helicase</fullName>
    </submittedName>
</protein>
<sequence length="834" mass="94803">MTPLTLEAARDALSYIPSDDRETWLRMAMAVKSEFGEEGFSLWDEWSAASGNYNQKDARDVWKSVHPTGKSGSVTIASLIGEAKRAGWTEPQENLSAQQIEQRKRKAAQRREEARKKAEAAEKALDAAREEIAKAAEKIWDLASEEGKSPYLDRKRGRAFGVRFVQRAFIMVYRGDPDEAERLSIEFITDPDKFRAFFERNKTEKRPIRFLKVGALLVPMRDGEGRLRNFQIIWGSGKKTFLRYGRKQGRFHALGALMAGGLALLCEGYATAASLHMATGYPVVCAFDAGNLPHVARVLGKRYPNIRLLLCADDDYLTDKNPGVTAARAAAAAVSGHVVIPQFPLDRKGEKLTDFNDLANCKGAGSKAIREQIEAALADAKWDGTKAWLQGAKSAQSVMPVDALVERFVPIDDGTGKHLFDLWEKRPVHRDQMVALLPSGERFDRVKRHPMWIDRGGYFMRQIGFDPAGNDPGVLLNTWSGWPVRPKEGKCERLLELVQYLCNRNQEGEHIAKWLLQWMAYPLQHPGGKMTSAVIMHGPPGTGKSSLWKVYRELYGEYAVVISQRSLEDRFNADWVDRKLLVVAEEVINRQDMFQVRNELKELITGSEVRINPKMLPAYQQKNRINLVFLSNEDMPLPLDPGDRRYFVVYTPPPLSPSFYDTLWEEIEHGGIAAFYHYLLHLDLKGFRPKGDPPRTQAKKELLDVSRPSEEQFLTEWINGETPHPFGPCAGMQLYTAYNRWCRVNGIRFPRNKTQFLNRVSKMPGWVSGDKGRYRIWSDMTYSGEQTMRRFVLPDPELLKAHDAARPIELDLHQWLTNCYVIFQSSFEKEGYGA</sequence>
<reference evidence="5" key="1">
    <citation type="submission" date="2019-02" db="EMBL/GenBank/DDBJ databases">
        <authorList>
            <person name="Gruber-Vodicka R. H."/>
            <person name="Seah K. B. B."/>
        </authorList>
    </citation>
    <scope>NUCLEOTIDE SEQUENCE</scope>
    <source>
        <strain evidence="5">BECK_BY7</strain>
    </source>
</reference>
<evidence type="ECO:0000259" key="3">
    <source>
        <dbReference type="Pfam" id="PF13362"/>
    </source>
</evidence>
<keyword evidence="5" id="KW-0547">Nucleotide-binding</keyword>
<dbReference type="AlphaFoldDB" id="A0A450WD24"/>
<dbReference type="GO" id="GO:0016817">
    <property type="term" value="F:hydrolase activity, acting on acid anhydrides"/>
    <property type="evidence" value="ECO:0007669"/>
    <property type="project" value="InterPro"/>
</dbReference>
<dbReference type="InterPro" id="IPR014819">
    <property type="entry name" value="PriCT_2"/>
</dbReference>
<feature type="domain" description="NrS-1 polymerase-like helicase" evidence="4">
    <location>
        <begin position="536"/>
        <end position="645"/>
    </location>
</feature>
<organism evidence="5">
    <name type="scientific">Candidatus Kentrum sp. LFY</name>
    <dbReference type="NCBI Taxonomy" id="2126342"/>
    <lineage>
        <taxon>Bacteria</taxon>
        <taxon>Pseudomonadati</taxon>
        <taxon>Pseudomonadota</taxon>
        <taxon>Gammaproteobacteria</taxon>
        <taxon>Candidatus Kentrum</taxon>
    </lineage>
</organism>
<dbReference type="SUPFAM" id="SSF52540">
    <property type="entry name" value="P-loop containing nucleoside triphosphate hydrolases"/>
    <property type="match status" value="1"/>
</dbReference>
<dbReference type="InterPro" id="IPR045455">
    <property type="entry name" value="NrS-1_pol-like_helicase"/>
</dbReference>
<dbReference type="Pfam" id="PF08707">
    <property type="entry name" value="PriCT_2"/>
    <property type="match status" value="1"/>
</dbReference>
<dbReference type="Pfam" id="PF19263">
    <property type="entry name" value="DUF5906"/>
    <property type="match status" value="1"/>
</dbReference>
<evidence type="ECO:0000256" key="1">
    <source>
        <dbReference type="SAM" id="Coils"/>
    </source>
</evidence>
<evidence type="ECO:0000259" key="4">
    <source>
        <dbReference type="Pfam" id="PF19263"/>
    </source>
</evidence>
<accession>A0A450WD24</accession>
<dbReference type="EMBL" id="CAADFN010000012">
    <property type="protein sequence ID" value="VFK14976.1"/>
    <property type="molecule type" value="Genomic_DNA"/>
</dbReference>
<gene>
    <name evidence="5" type="ORF">BECKLFY1418C_GA0070996_101215</name>
</gene>
<dbReference type="InterPro" id="IPR034154">
    <property type="entry name" value="TOPRIM_DnaG/twinkle"/>
</dbReference>
<dbReference type="CDD" id="cd01029">
    <property type="entry name" value="TOPRIM_primases"/>
    <property type="match status" value="1"/>
</dbReference>
<feature type="domain" description="Toprim" evidence="3">
    <location>
        <begin position="264"/>
        <end position="364"/>
    </location>
</feature>
<proteinExistence type="predicted"/>
<dbReference type="Gene3D" id="3.40.50.300">
    <property type="entry name" value="P-loop containing nucleotide triphosphate hydrolases"/>
    <property type="match status" value="1"/>
</dbReference>
<keyword evidence="5" id="KW-0347">Helicase</keyword>
<evidence type="ECO:0000313" key="5">
    <source>
        <dbReference type="EMBL" id="VFK14976.1"/>
    </source>
</evidence>
<keyword evidence="5" id="KW-0067">ATP-binding</keyword>
<keyword evidence="1" id="KW-0175">Coiled coil</keyword>
<keyword evidence="5" id="KW-0378">Hydrolase</keyword>
<dbReference type="InterPro" id="IPR027417">
    <property type="entry name" value="P-loop_NTPase"/>
</dbReference>
<dbReference type="GO" id="GO:0004386">
    <property type="term" value="F:helicase activity"/>
    <property type="evidence" value="ECO:0007669"/>
    <property type="project" value="UniProtKB-KW"/>
</dbReference>
<dbReference type="Pfam" id="PF13362">
    <property type="entry name" value="Toprim_3"/>
    <property type="match status" value="1"/>
</dbReference>
<evidence type="ECO:0000259" key="2">
    <source>
        <dbReference type="Pfam" id="PF08707"/>
    </source>
</evidence>
<name>A0A450WD24_9GAMM</name>
<feature type="coiled-coil region" evidence="1">
    <location>
        <begin position="97"/>
        <end position="145"/>
    </location>
</feature>
<dbReference type="InterPro" id="IPR006171">
    <property type="entry name" value="TOPRIM_dom"/>
</dbReference>